<name>A0AAD8PKD6_9PEZI</name>
<comment type="caution">
    <text evidence="1">The sequence shown here is derived from an EMBL/GenBank/DDBJ whole genome shotgun (WGS) entry which is preliminary data.</text>
</comment>
<dbReference type="RefSeq" id="XP_060407497.1">
    <property type="nucleotide sequence ID" value="XM_060559340.1"/>
</dbReference>
<evidence type="ECO:0000313" key="1">
    <source>
        <dbReference type="EMBL" id="KAK1566318.1"/>
    </source>
</evidence>
<dbReference type="AlphaFoldDB" id="A0AAD8PKD6"/>
<sequence>MPVLAVTLMAAVDAGAGIGRSYRLSSPALARPKRWLTDTSLNPPGWHCLSLGCVTHTHTHTHTHTLEYTHLL</sequence>
<reference evidence="1" key="1">
    <citation type="submission" date="2021-06" db="EMBL/GenBank/DDBJ databases">
        <title>Comparative genomics, transcriptomics and evolutionary studies reveal genomic signatures of adaptation to plant cell wall in hemibiotrophic fungi.</title>
        <authorList>
            <consortium name="DOE Joint Genome Institute"/>
            <person name="Baroncelli R."/>
            <person name="Diaz J.F."/>
            <person name="Benocci T."/>
            <person name="Peng M."/>
            <person name="Battaglia E."/>
            <person name="Haridas S."/>
            <person name="Andreopoulos W."/>
            <person name="Labutti K."/>
            <person name="Pangilinan J."/>
            <person name="Floch G.L."/>
            <person name="Makela M.R."/>
            <person name="Henrissat B."/>
            <person name="Grigoriev I.V."/>
            <person name="Crouch J.A."/>
            <person name="De Vries R.P."/>
            <person name="Sukno S.A."/>
            <person name="Thon M.R."/>
        </authorList>
    </citation>
    <scope>NUCLEOTIDE SEQUENCE</scope>
    <source>
        <strain evidence="1">CBS 125086</strain>
    </source>
</reference>
<accession>A0AAD8PKD6</accession>
<proteinExistence type="predicted"/>
<gene>
    <name evidence="1" type="ORF">LY79DRAFT_572277</name>
</gene>
<dbReference type="EMBL" id="JAHLJV010000146">
    <property type="protein sequence ID" value="KAK1566318.1"/>
    <property type="molecule type" value="Genomic_DNA"/>
</dbReference>
<evidence type="ECO:0000313" key="2">
    <source>
        <dbReference type="Proteomes" id="UP001230504"/>
    </source>
</evidence>
<feature type="non-terminal residue" evidence="1">
    <location>
        <position position="72"/>
    </location>
</feature>
<dbReference type="Proteomes" id="UP001230504">
    <property type="component" value="Unassembled WGS sequence"/>
</dbReference>
<organism evidence="1 2">
    <name type="scientific">Colletotrichum navitas</name>
    <dbReference type="NCBI Taxonomy" id="681940"/>
    <lineage>
        <taxon>Eukaryota</taxon>
        <taxon>Fungi</taxon>
        <taxon>Dikarya</taxon>
        <taxon>Ascomycota</taxon>
        <taxon>Pezizomycotina</taxon>
        <taxon>Sordariomycetes</taxon>
        <taxon>Hypocreomycetidae</taxon>
        <taxon>Glomerellales</taxon>
        <taxon>Glomerellaceae</taxon>
        <taxon>Colletotrichum</taxon>
        <taxon>Colletotrichum graminicola species complex</taxon>
    </lineage>
</organism>
<protein>
    <submittedName>
        <fullName evidence="1">Uncharacterized protein</fullName>
    </submittedName>
</protein>
<dbReference type="GeneID" id="85443580"/>
<keyword evidence="2" id="KW-1185">Reference proteome</keyword>